<keyword evidence="4" id="KW-0862">Zinc</keyword>
<evidence type="ECO:0000259" key="7">
    <source>
        <dbReference type="Pfam" id="PF08240"/>
    </source>
</evidence>
<evidence type="ECO:0000256" key="2">
    <source>
        <dbReference type="ARBA" id="ARBA00008072"/>
    </source>
</evidence>
<dbReference type="Gene3D" id="3.40.50.720">
    <property type="entry name" value="NAD(P)-binding Rossmann-like Domain"/>
    <property type="match status" value="1"/>
</dbReference>
<comment type="similarity">
    <text evidence="2">Belongs to the zinc-containing alcohol dehydrogenase family.</text>
</comment>
<dbReference type="InterPro" id="IPR011032">
    <property type="entry name" value="GroES-like_sf"/>
</dbReference>
<dbReference type="PANTHER" id="PTHR43161:SF23">
    <property type="entry name" value="(R,R)-BUTANEDIOL DEHYDROGENASE-RELATED"/>
    <property type="match status" value="1"/>
</dbReference>
<dbReference type="PANTHER" id="PTHR43161">
    <property type="entry name" value="SORBITOL DEHYDROGENASE"/>
    <property type="match status" value="1"/>
</dbReference>
<comment type="cofactor">
    <cofactor evidence="1">
        <name>Zn(2+)</name>
        <dbReference type="ChEBI" id="CHEBI:29105"/>
    </cofactor>
</comment>
<evidence type="ECO:0000256" key="5">
    <source>
        <dbReference type="ARBA" id="ARBA00023002"/>
    </source>
</evidence>
<accession>A0ABR0K5B0</accession>
<keyword evidence="5" id="KW-0560">Oxidoreductase</keyword>
<reference evidence="8 9" key="1">
    <citation type="submission" date="2023-08" db="EMBL/GenBank/DDBJ databases">
        <title>Black Yeasts Isolated from many extreme environments.</title>
        <authorList>
            <person name="Coleine C."/>
            <person name="Stajich J.E."/>
            <person name="Selbmann L."/>
        </authorList>
    </citation>
    <scope>NUCLEOTIDE SEQUENCE [LARGE SCALE GENOMIC DNA]</scope>
    <source>
        <strain evidence="8 9">CCFEE 5885</strain>
    </source>
</reference>
<dbReference type="Proteomes" id="UP001345013">
    <property type="component" value="Unassembled WGS sequence"/>
</dbReference>
<evidence type="ECO:0000313" key="8">
    <source>
        <dbReference type="EMBL" id="KAK5087365.1"/>
    </source>
</evidence>
<feature type="domain" description="Alcohol dehydrogenase-like N-terminal" evidence="7">
    <location>
        <begin position="24"/>
        <end position="147"/>
    </location>
</feature>
<dbReference type="Pfam" id="PF08240">
    <property type="entry name" value="ADH_N"/>
    <property type="match status" value="1"/>
</dbReference>
<gene>
    <name evidence="8" type="ORF">LTR24_006806</name>
</gene>
<keyword evidence="9" id="KW-1185">Reference proteome</keyword>
<sequence length="368" mass="38969">MKAARFHAKSDIRIETIPDPPPPGPNEVTIDVHWGGICGTDLHEYIVGPRVINTASRPHGLTGSCLPLTLGHEFCGRVSEVPEGSKLQVGQAVMVDPRLNCRECLACTSGRANVCEKWGFLGLNGGGGGGAGFSEKVNVASRMCYVLDESVDLDDAVLIEPLTVGRHALAATGIEDFSGLNVLVVGGGPVGVAVLYNLRAKGVGRLLVSEPTAKRSDLVRELGLASGDDVMNPLIVSVPEECLSRTEGKGIDVVFDCAGIPAGLEAGADALRAGGMYMNVAGWELPMTIPMQYCMLKELTVKFSMAYDDKDFQDVVADFAAGKFAGVEKMITARVTLDDIVSKGFDELLTKKDDHVKIVVTPRAGLST</sequence>
<organism evidence="8 9">
    <name type="scientific">Lithohypha guttulata</name>
    <dbReference type="NCBI Taxonomy" id="1690604"/>
    <lineage>
        <taxon>Eukaryota</taxon>
        <taxon>Fungi</taxon>
        <taxon>Dikarya</taxon>
        <taxon>Ascomycota</taxon>
        <taxon>Pezizomycotina</taxon>
        <taxon>Eurotiomycetes</taxon>
        <taxon>Chaetothyriomycetidae</taxon>
        <taxon>Chaetothyriales</taxon>
        <taxon>Trichomeriaceae</taxon>
        <taxon>Lithohypha</taxon>
    </lineage>
</organism>
<evidence type="ECO:0000259" key="6">
    <source>
        <dbReference type="Pfam" id="PF00107"/>
    </source>
</evidence>
<proteinExistence type="inferred from homology"/>
<dbReference type="Gene3D" id="3.90.180.10">
    <property type="entry name" value="Medium-chain alcohol dehydrogenases, catalytic domain"/>
    <property type="match status" value="1"/>
</dbReference>
<feature type="domain" description="Alcohol dehydrogenase-like C-terminal" evidence="6">
    <location>
        <begin position="189"/>
        <end position="318"/>
    </location>
</feature>
<dbReference type="Pfam" id="PF00107">
    <property type="entry name" value="ADH_zinc_N"/>
    <property type="match status" value="1"/>
</dbReference>
<evidence type="ECO:0000256" key="3">
    <source>
        <dbReference type="ARBA" id="ARBA00022723"/>
    </source>
</evidence>
<dbReference type="SUPFAM" id="SSF50129">
    <property type="entry name" value="GroES-like"/>
    <property type="match status" value="1"/>
</dbReference>
<dbReference type="SUPFAM" id="SSF51735">
    <property type="entry name" value="NAD(P)-binding Rossmann-fold domains"/>
    <property type="match status" value="1"/>
</dbReference>
<dbReference type="InterPro" id="IPR036291">
    <property type="entry name" value="NAD(P)-bd_dom_sf"/>
</dbReference>
<dbReference type="InterPro" id="IPR013149">
    <property type="entry name" value="ADH-like_C"/>
</dbReference>
<keyword evidence="3" id="KW-0479">Metal-binding</keyword>
<dbReference type="EMBL" id="JAVRRG010000092">
    <property type="protein sequence ID" value="KAK5087365.1"/>
    <property type="molecule type" value="Genomic_DNA"/>
</dbReference>
<comment type="caution">
    <text evidence="8">The sequence shown here is derived from an EMBL/GenBank/DDBJ whole genome shotgun (WGS) entry which is preliminary data.</text>
</comment>
<evidence type="ECO:0000313" key="9">
    <source>
        <dbReference type="Proteomes" id="UP001345013"/>
    </source>
</evidence>
<evidence type="ECO:0000256" key="1">
    <source>
        <dbReference type="ARBA" id="ARBA00001947"/>
    </source>
</evidence>
<evidence type="ECO:0000256" key="4">
    <source>
        <dbReference type="ARBA" id="ARBA00022833"/>
    </source>
</evidence>
<name>A0ABR0K5B0_9EURO</name>
<dbReference type="InterPro" id="IPR013154">
    <property type="entry name" value="ADH-like_N"/>
</dbReference>
<protein>
    <submittedName>
        <fullName evidence="8">Uncharacterized protein</fullName>
    </submittedName>
</protein>